<organism evidence="2 3">
    <name type="scientific">Nostoc minutum NIES-26</name>
    <dbReference type="NCBI Taxonomy" id="1844469"/>
    <lineage>
        <taxon>Bacteria</taxon>
        <taxon>Bacillati</taxon>
        <taxon>Cyanobacteriota</taxon>
        <taxon>Cyanophyceae</taxon>
        <taxon>Nostocales</taxon>
        <taxon>Nostocaceae</taxon>
        <taxon>Nostoc</taxon>
    </lineage>
</organism>
<dbReference type="Pfam" id="PF13508">
    <property type="entry name" value="Acetyltransf_7"/>
    <property type="match status" value="1"/>
</dbReference>
<comment type="caution">
    <text evidence="2">The sequence shown here is derived from an EMBL/GenBank/DDBJ whole genome shotgun (WGS) entry which is preliminary data.</text>
</comment>
<sequence length="146" mass="17144">MIKSTQRGFYKLVNIEIQEIQSADKIRSQVLRERAKRCNARITSCFIAICNDIEVAFFALDLWPVPKPLVLYELYVVPNMRSQGIGSRVLVEVEALATKKGYQKIILNPKPLDDTYSQPKLVDWYKRHGYDWNDEEYKRLQKYICP</sequence>
<reference evidence="2" key="1">
    <citation type="submission" date="2016-04" db="EMBL/GenBank/DDBJ databases">
        <authorList>
            <person name="Tabuchi Yagui T.R."/>
        </authorList>
    </citation>
    <scope>NUCLEOTIDE SEQUENCE [LARGE SCALE GENOMIC DNA]</scope>
    <source>
        <strain evidence="2">NIES-26</strain>
    </source>
</reference>
<evidence type="ECO:0000313" key="3">
    <source>
        <dbReference type="Proteomes" id="UP000252107"/>
    </source>
</evidence>
<dbReference type="CDD" id="cd04301">
    <property type="entry name" value="NAT_SF"/>
    <property type="match status" value="1"/>
</dbReference>
<dbReference type="Gene3D" id="3.40.630.30">
    <property type="match status" value="1"/>
</dbReference>
<dbReference type="SUPFAM" id="SSF55729">
    <property type="entry name" value="Acyl-CoA N-acyltransferases (Nat)"/>
    <property type="match status" value="1"/>
</dbReference>
<name>A0A367Q9V1_9NOSO</name>
<dbReference type="PROSITE" id="PS51186">
    <property type="entry name" value="GNAT"/>
    <property type="match status" value="1"/>
</dbReference>
<protein>
    <recommendedName>
        <fullName evidence="1">N-acetyltransferase domain-containing protein</fullName>
    </recommendedName>
</protein>
<dbReference type="InterPro" id="IPR000182">
    <property type="entry name" value="GNAT_dom"/>
</dbReference>
<dbReference type="GO" id="GO:0016747">
    <property type="term" value="F:acyltransferase activity, transferring groups other than amino-acyl groups"/>
    <property type="evidence" value="ECO:0007669"/>
    <property type="project" value="InterPro"/>
</dbReference>
<proteinExistence type="predicted"/>
<dbReference type="EMBL" id="LXQD01000336">
    <property type="protein sequence ID" value="RCJ20540.1"/>
    <property type="molecule type" value="Genomic_DNA"/>
</dbReference>
<evidence type="ECO:0000259" key="1">
    <source>
        <dbReference type="PROSITE" id="PS51186"/>
    </source>
</evidence>
<keyword evidence="3" id="KW-1185">Reference proteome</keyword>
<dbReference type="InterPro" id="IPR016181">
    <property type="entry name" value="Acyl_CoA_acyltransferase"/>
</dbReference>
<gene>
    <name evidence="2" type="ORF">A6770_31490</name>
</gene>
<accession>A0A367Q9V1</accession>
<dbReference type="AlphaFoldDB" id="A0A367Q9V1"/>
<feature type="domain" description="N-acetyltransferase" evidence="1">
    <location>
        <begin position="1"/>
        <end position="146"/>
    </location>
</feature>
<evidence type="ECO:0000313" key="2">
    <source>
        <dbReference type="EMBL" id="RCJ20540.1"/>
    </source>
</evidence>
<dbReference type="Proteomes" id="UP000252107">
    <property type="component" value="Unassembled WGS sequence"/>
</dbReference>